<feature type="transmembrane region" description="Helical" evidence="1">
    <location>
        <begin position="7"/>
        <end position="27"/>
    </location>
</feature>
<accession>A0A7J7N277</accession>
<organism evidence="2 3">
    <name type="scientific">Kingdonia uniflora</name>
    <dbReference type="NCBI Taxonomy" id="39325"/>
    <lineage>
        <taxon>Eukaryota</taxon>
        <taxon>Viridiplantae</taxon>
        <taxon>Streptophyta</taxon>
        <taxon>Embryophyta</taxon>
        <taxon>Tracheophyta</taxon>
        <taxon>Spermatophyta</taxon>
        <taxon>Magnoliopsida</taxon>
        <taxon>Ranunculales</taxon>
        <taxon>Circaeasteraceae</taxon>
        <taxon>Kingdonia</taxon>
    </lineage>
</organism>
<protein>
    <submittedName>
        <fullName evidence="2">Uncharacterized protein</fullName>
    </submittedName>
</protein>
<reference evidence="2 3" key="1">
    <citation type="journal article" date="2020" name="IScience">
        <title>Genome Sequencing of the Endangered Kingdonia uniflora (Circaeasteraceae, Ranunculales) Reveals Potential Mechanisms of Evolutionary Specialization.</title>
        <authorList>
            <person name="Sun Y."/>
            <person name="Deng T."/>
            <person name="Zhang A."/>
            <person name="Moore M.J."/>
            <person name="Landis J.B."/>
            <person name="Lin N."/>
            <person name="Zhang H."/>
            <person name="Zhang X."/>
            <person name="Huang J."/>
            <person name="Zhang X."/>
            <person name="Sun H."/>
            <person name="Wang H."/>
        </authorList>
    </citation>
    <scope>NUCLEOTIDE SEQUENCE [LARGE SCALE GENOMIC DNA]</scope>
    <source>
        <strain evidence="2">TB1705</strain>
        <tissue evidence="2">Leaf</tissue>
    </source>
</reference>
<dbReference type="AlphaFoldDB" id="A0A7J7N277"/>
<sequence>MKFSTLYFLPFVYILYIICKLLYYHLFYLYYHWFVYILSFVCIYIIICWQSYIS</sequence>
<name>A0A7J7N277_9MAGN</name>
<proteinExistence type="predicted"/>
<keyword evidence="3" id="KW-1185">Reference proteome</keyword>
<keyword evidence="1" id="KW-1133">Transmembrane helix</keyword>
<keyword evidence="1" id="KW-0812">Transmembrane</keyword>
<comment type="caution">
    <text evidence="2">The sequence shown here is derived from an EMBL/GenBank/DDBJ whole genome shotgun (WGS) entry which is preliminary data.</text>
</comment>
<evidence type="ECO:0000256" key="1">
    <source>
        <dbReference type="SAM" id="Phobius"/>
    </source>
</evidence>
<dbReference type="EMBL" id="JACGCM010001135">
    <property type="protein sequence ID" value="KAF6161299.1"/>
    <property type="molecule type" value="Genomic_DNA"/>
</dbReference>
<feature type="transmembrane region" description="Helical" evidence="1">
    <location>
        <begin position="33"/>
        <end position="53"/>
    </location>
</feature>
<evidence type="ECO:0000313" key="2">
    <source>
        <dbReference type="EMBL" id="KAF6161299.1"/>
    </source>
</evidence>
<keyword evidence="1" id="KW-0472">Membrane</keyword>
<dbReference type="Proteomes" id="UP000541444">
    <property type="component" value="Unassembled WGS sequence"/>
</dbReference>
<evidence type="ECO:0000313" key="3">
    <source>
        <dbReference type="Proteomes" id="UP000541444"/>
    </source>
</evidence>
<gene>
    <name evidence="2" type="ORF">GIB67_009186</name>
</gene>